<reference evidence="7 8" key="1">
    <citation type="submission" date="2016-10" db="EMBL/GenBank/DDBJ databases">
        <authorList>
            <person name="de Groot N.N."/>
        </authorList>
    </citation>
    <scope>NUCLEOTIDE SEQUENCE [LARGE SCALE GENOMIC DNA]</scope>
    <source>
        <strain evidence="7 8">DSM 21039</strain>
    </source>
</reference>
<dbReference type="SUPFAM" id="SSF50129">
    <property type="entry name" value="GroES-like"/>
    <property type="match status" value="1"/>
</dbReference>
<dbReference type="Proteomes" id="UP000198984">
    <property type="component" value="Unassembled WGS sequence"/>
</dbReference>
<feature type="domain" description="Alcohol dehydrogenase-like N-terminal" evidence="5">
    <location>
        <begin position="25"/>
        <end position="135"/>
    </location>
</feature>
<evidence type="ECO:0000259" key="5">
    <source>
        <dbReference type="Pfam" id="PF08240"/>
    </source>
</evidence>
<evidence type="ECO:0000313" key="7">
    <source>
        <dbReference type="EMBL" id="SEL79751.1"/>
    </source>
</evidence>
<dbReference type="PANTHER" id="PTHR43401">
    <property type="entry name" value="L-THREONINE 3-DEHYDROGENASE"/>
    <property type="match status" value="1"/>
</dbReference>
<accession>A0A1H7T4H8</accession>
<evidence type="ECO:0000256" key="2">
    <source>
        <dbReference type="ARBA" id="ARBA00022723"/>
    </source>
</evidence>
<protein>
    <submittedName>
        <fullName evidence="7">Threonine dehydrogenase</fullName>
    </submittedName>
</protein>
<dbReference type="Gene3D" id="3.90.180.10">
    <property type="entry name" value="Medium-chain alcohol dehydrogenases, catalytic domain"/>
    <property type="match status" value="1"/>
</dbReference>
<keyword evidence="8" id="KW-1185">Reference proteome</keyword>
<dbReference type="InterPro" id="IPR050129">
    <property type="entry name" value="Zn_alcohol_dh"/>
</dbReference>
<dbReference type="InterPro" id="IPR002328">
    <property type="entry name" value="ADH_Zn_CS"/>
</dbReference>
<dbReference type="PROSITE" id="PS00059">
    <property type="entry name" value="ADH_ZINC"/>
    <property type="match status" value="1"/>
</dbReference>
<organism evidence="7 8">
    <name type="scientific">Chitinophaga rupis</name>
    <dbReference type="NCBI Taxonomy" id="573321"/>
    <lineage>
        <taxon>Bacteria</taxon>
        <taxon>Pseudomonadati</taxon>
        <taxon>Bacteroidota</taxon>
        <taxon>Chitinophagia</taxon>
        <taxon>Chitinophagales</taxon>
        <taxon>Chitinophagaceae</taxon>
        <taxon>Chitinophaga</taxon>
    </lineage>
</organism>
<dbReference type="InterPro" id="IPR013154">
    <property type="entry name" value="ADH-like_N"/>
</dbReference>
<evidence type="ECO:0000256" key="1">
    <source>
        <dbReference type="ARBA" id="ARBA00001947"/>
    </source>
</evidence>
<evidence type="ECO:0000256" key="3">
    <source>
        <dbReference type="ARBA" id="ARBA00022833"/>
    </source>
</evidence>
<dbReference type="OrthoDB" id="9787435at2"/>
<gene>
    <name evidence="7" type="ORF">SAMN04488505_1021137</name>
</gene>
<dbReference type="RefSeq" id="WP_089911613.1">
    <property type="nucleotide sequence ID" value="NZ_FOBB01000002.1"/>
</dbReference>
<dbReference type="STRING" id="573321.SAMN04488505_1021137"/>
<dbReference type="Pfam" id="PF16912">
    <property type="entry name" value="Glu_dehyd_C"/>
    <property type="match status" value="1"/>
</dbReference>
<dbReference type="InterPro" id="IPR036291">
    <property type="entry name" value="NAD(P)-bd_dom_sf"/>
</dbReference>
<keyword evidence="3" id="KW-0862">Zinc</keyword>
<feature type="domain" description="Glucose dehydrogenase C-terminal" evidence="6">
    <location>
        <begin position="142"/>
        <end position="317"/>
    </location>
</feature>
<keyword evidence="4" id="KW-0560">Oxidoreductase</keyword>
<dbReference type="AlphaFoldDB" id="A0A1H7T4H8"/>
<sequence length="341" mass="37628">MKAIVYNNPWDICIEEKEEPAIMLPDEVIVEVRATGICGTDLSIISGEYLARPRVIIGHESAGVIVDKGSSVDNCNIGDRVIIDPTYYCGYCENCRKGLRNHCLLKSTTEAGVSIDGTFTRFFKTTQRFIYPLQDGVPFEQGALSEPLSCVLTAVKKLAVTPFMRTAVLGGGPIGLLFYLALKQYGIQEGVIYEASPQRIKLIEENNVLSKGWTLSPAFIPQKNQYDLIIDTTASLLEKSIQAIADGGKISLMGLRNNQQTINPREIADRSISIIGSIDSQDTFRHAVDLINSGRLELHKIITNEYDLSNFNAAVKDLGCDLHTRQRSNNISSLKSVIRIS</sequence>
<dbReference type="Gene3D" id="3.40.50.720">
    <property type="entry name" value="NAD(P)-binding Rossmann-like Domain"/>
    <property type="match status" value="1"/>
</dbReference>
<evidence type="ECO:0000313" key="8">
    <source>
        <dbReference type="Proteomes" id="UP000198984"/>
    </source>
</evidence>
<dbReference type="GO" id="GO:0008270">
    <property type="term" value="F:zinc ion binding"/>
    <property type="evidence" value="ECO:0007669"/>
    <property type="project" value="InterPro"/>
</dbReference>
<comment type="cofactor">
    <cofactor evidence="1">
        <name>Zn(2+)</name>
        <dbReference type="ChEBI" id="CHEBI:29105"/>
    </cofactor>
</comment>
<dbReference type="InterPro" id="IPR031640">
    <property type="entry name" value="Glu_dehyd_C"/>
</dbReference>
<proteinExistence type="predicted"/>
<keyword evidence="2" id="KW-0479">Metal-binding</keyword>
<dbReference type="InterPro" id="IPR011032">
    <property type="entry name" value="GroES-like_sf"/>
</dbReference>
<dbReference type="GO" id="GO:0016491">
    <property type="term" value="F:oxidoreductase activity"/>
    <property type="evidence" value="ECO:0007669"/>
    <property type="project" value="UniProtKB-KW"/>
</dbReference>
<dbReference type="EMBL" id="FOBB01000002">
    <property type="protein sequence ID" value="SEL79751.1"/>
    <property type="molecule type" value="Genomic_DNA"/>
</dbReference>
<dbReference type="Pfam" id="PF08240">
    <property type="entry name" value="ADH_N"/>
    <property type="match status" value="1"/>
</dbReference>
<dbReference type="PANTHER" id="PTHR43401:SF2">
    <property type="entry name" value="L-THREONINE 3-DEHYDROGENASE"/>
    <property type="match status" value="1"/>
</dbReference>
<name>A0A1H7T4H8_9BACT</name>
<evidence type="ECO:0000259" key="6">
    <source>
        <dbReference type="Pfam" id="PF16912"/>
    </source>
</evidence>
<dbReference type="SUPFAM" id="SSF51735">
    <property type="entry name" value="NAD(P)-binding Rossmann-fold domains"/>
    <property type="match status" value="1"/>
</dbReference>
<evidence type="ECO:0000256" key="4">
    <source>
        <dbReference type="ARBA" id="ARBA00023002"/>
    </source>
</evidence>